<dbReference type="OrthoDB" id="4773077at2"/>
<keyword evidence="3" id="KW-1185">Reference proteome</keyword>
<keyword evidence="1" id="KW-0472">Membrane</keyword>
<gene>
    <name evidence="2" type="ORF">CLV43_112156</name>
</gene>
<feature type="transmembrane region" description="Helical" evidence="1">
    <location>
        <begin position="20"/>
        <end position="40"/>
    </location>
</feature>
<dbReference type="EMBL" id="PVTF01000012">
    <property type="protein sequence ID" value="PRY36231.1"/>
    <property type="molecule type" value="Genomic_DNA"/>
</dbReference>
<dbReference type="Proteomes" id="UP000239494">
    <property type="component" value="Unassembled WGS sequence"/>
</dbReference>
<keyword evidence="1" id="KW-1133">Transmembrane helix</keyword>
<name>A0A2T0SS39_9PSEU</name>
<accession>A0A2T0SS39</accession>
<feature type="transmembrane region" description="Helical" evidence="1">
    <location>
        <begin position="52"/>
        <end position="72"/>
    </location>
</feature>
<proteinExistence type="predicted"/>
<dbReference type="AlphaFoldDB" id="A0A2T0SS39"/>
<dbReference type="RefSeq" id="WP_106192754.1">
    <property type="nucleotide sequence ID" value="NZ_PVTF01000012.1"/>
</dbReference>
<dbReference type="InterPro" id="IPR025327">
    <property type="entry name" value="DUF4233"/>
</dbReference>
<dbReference type="Pfam" id="PF14017">
    <property type="entry name" value="DUF4233"/>
    <property type="match status" value="1"/>
</dbReference>
<evidence type="ECO:0000313" key="3">
    <source>
        <dbReference type="Proteomes" id="UP000239494"/>
    </source>
</evidence>
<organism evidence="2 3">
    <name type="scientific">Umezawaea tangerina</name>
    <dbReference type="NCBI Taxonomy" id="84725"/>
    <lineage>
        <taxon>Bacteria</taxon>
        <taxon>Bacillati</taxon>
        <taxon>Actinomycetota</taxon>
        <taxon>Actinomycetes</taxon>
        <taxon>Pseudonocardiales</taxon>
        <taxon>Pseudonocardiaceae</taxon>
        <taxon>Umezawaea</taxon>
    </lineage>
</organism>
<evidence type="ECO:0000313" key="2">
    <source>
        <dbReference type="EMBL" id="PRY36231.1"/>
    </source>
</evidence>
<feature type="transmembrane region" description="Helical" evidence="1">
    <location>
        <begin position="78"/>
        <end position="111"/>
    </location>
</feature>
<comment type="caution">
    <text evidence="2">The sequence shown here is derived from an EMBL/GenBank/DDBJ whole genome shotgun (WGS) entry which is preliminary data.</text>
</comment>
<evidence type="ECO:0000256" key="1">
    <source>
        <dbReference type="SAM" id="Phobius"/>
    </source>
</evidence>
<keyword evidence="1" id="KW-0812">Transmembrane</keyword>
<protein>
    <submittedName>
        <fullName evidence="2">Uncharacterized protein DUF4233</fullName>
    </submittedName>
</protein>
<reference evidence="2 3" key="1">
    <citation type="submission" date="2018-03" db="EMBL/GenBank/DDBJ databases">
        <title>Genomic Encyclopedia of Archaeal and Bacterial Type Strains, Phase II (KMG-II): from individual species to whole genera.</title>
        <authorList>
            <person name="Goeker M."/>
        </authorList>
    </citation>
    <scope>NUCLEOTIDE SEQUENCE [LARGE SCALE GENOMIC DNA]</scope>
    <source>
        <strain evidence="2 3">DSM 44720</strain>
    </source>
</reference>
<sequence length="129" mass="13853">MTTPPVKPPPKDPMKAFRGITAGTLIIEVIVVALALPVIAKLGGGFTTTAGLLAFVLIAGLIATCALLKHRWSFWLIVGLHVVMVASWFALTALGAVGVVFSLVWACVFWMRRDLAKRMAEGRLPSQQV</sequence>